<feature type="region of interest" description="Disordered" evidence="10">
    <location>
        <begin position="740"/>
        <end position="781"/>
    </location>
</feature>
<evidence type="ECO:0000256" key="10">
    <source>
        <dbReference type="SAM" id="MobiDB-lite"/>
    </source>
</evidence>
<dbReference type="InterPro" id="IPR023837">
    <property type="entry name" value="EccCb-like_Actinobacteria"/>
</dbReference>
<dbReference type="SMART" id="SM00382">
    <property type="entry name" value="AAA"/>
    <property type="match status" value="3"/>
</dbReference>
<dbReference type="NCBIfam" id="TIGR03924">
    <property type="entry name" value="T7SS_EccC_a"/>
    <property type="match status" value="1"/>
</dbReference>
<feature type="binding site" evidence="9">
    <location>
        <begin position="515"/>
        <end position="522"/>
    </location>
    <ligand>
        <name>ATP</name>
        <dbReference type="ChEBI" id="CHEBI:30616"/>
    </ligand>
</feature>
<dbReference type="RefSeq" id="WP_279932850.1">
    <property type="nucleotide sequence ID" value="NZ_JARWBG010000073.1"/>
</dbReference>
<dbReference type="SUPFAM" id="SSF52540">
    <property type="entry name" value="P-loop containing nucleoside triphosphate hydrolases"/>
    <property type="match status" value="3"/>
</dbReference>
<evidence type="ECO:0000256" key="7">
    <source>
        <dbReference type="ARBA" id="ARBA00022989"/>
    </source>
</evidence>
<dbReference type="PROSITE" id="PS50901">
    <property type="entry name" value="FTSK"/>
    <property type="match status" value="3"/>
</dbReference>
<dbReference type="NCBIfam" id="TIGR03925">
    <property type="entry name" value="T7SS_EccC_b"/>
    <property type="match status" value="1"/>
</dbReference>
<gene>
    <name evidence="13" type="primary">eccCa</name>
    <name evidence="13" type="ORF">QCN29_33350</name>
</gene>
<feature type="binding site" evidence="9">
    <location>
        <begin position="1193"/>
        <end position="1200"/>
    </location>
    <ligand>
        <name>ATP</name>
        <dbReference type="ChEBI" id="CHEBI:30616"/>
    </ligand>
</feature>
<feature type="domain" description="FtsK" evidence="12">
    <location>
        <begin position="859"/>
        <end position="1051"/>
    </location>
</feature>
<evidence type="ECO:0000256" key="2">
    <source>
        <dbReference type="ARBA" id="ARBA00022475"/>
    </source>
</evidence>
<evidence type="ECO:0000259" key="12">
    <source>
        <dbReference type="PROSITE" id="PS50901"/>
    </source>
</evidence>
<sequence>MTRTAFHRPARTFPPSLPENKVSLAPPPQKPNNSQAANWLIILLPLLSSVSMAAYMVTFGRPWMIMLGVSFVLLSVGITLYVRWQSRSTTRRQRLRQRDRYFEYLSGIRAQARASAATQRAVGAFLHPSPHRLWAIACGRRRVWERRPSDADFLKVRLGLGRGFPKLSLVQGNKADPTAEYEPLSQRASEKLVRDYATVGLQPAWIDLAGSGVVSLLGTPERTRGAAAVLLLQLAVLHAPDDVQLVVLAAEEPDREGREGQEDQEGQEGQEGDSPWEWTKWLPHTHDTDAGTVPAGVVPTVARRFDGVADILERRLERARAERAERATMLPSVRDKATMGQRCVVVLDGYRPDAPWARTPLLAELFTEAGPGSGIHVVCLVHKENEEPGRVDVRARLEDAGGLALESRDPSLCHAVQDAAPDEAEPALYEQVARALAPLRLSGERDQVLSRMVSLPRMLGVGDLAELDPTAFWRAPDDEALLRIPIGVAGTGEDLVLDLKESAQGGVGPHGLVVGATGSGKSELLRTLVTGLAMTHSPEHLSFVLVDFKGGATFAGVTELPHVAGLITNLADDLALVDRMRAALIGEQQRRQRMLRDAGNVDSVRAYQILQAQGGTDVHGKPLEPMPYLVIVVDEFGELLSQRSDFIELFVQIGRVGRSLGMHLLLATQRLDEGRLRGLESHLSYRICLRTFSAGESKAVIGTADAYKLPPIPGSAYLKVDESVYVRFRVAHVSGSYQAADSEAAETGPVPDPAPYGLRTAEQARDGDNEQEPVASPVPLPAAGARTEMQIAVERLRLYGRPVHQVWLPPLPPHIDLDSLLGPVGEDPDRGFQVVKGATALGQLTFPLGVVDLPLMQAQRALQVNLGGAHGHVAIVGAPQTGKSMALRTTMLSAMLTHTPAELQFACVDFGGGSLGSFEEAPHVSAVASRHDEAKVRRVLALVRQAVIDREQLFERLGIDSAAAFRGLRTGGGLPDGQNATDIVLVIDNWAALRTAVDEAESQVHDIATRGLGVGVHLLITANRWMEIRTSLRDAIGGRLELRLNETGESEVSRKAAKQLVNAVPGRGIAPPGDLMQIALPRLDGAQTVEGLGAAQQSAIAESAARWTGAVAPRVRVLPELITPAELAAAVEAAQAAAAAAVGSAAGAEELTAAQTAAEARSPSEVPIGIRELDLAPATIDLGKGDSHFLVLGDSGSGKTSFLRSWMRGMAERNSAYDIRFMVFDYRRSLLEAVPDEYLAAQAANNDHAVAYAEQLTAKLSERMPPPGIGSRELRRRDWWSGPELYAVVDDYDLVAGQAGQRGPLAPLADYLTHAADIGFHVVIARRVTGAGRALLSDPLVSRVQEFGTGGLILSGDPREGTLIGDQRAARRPPGRGLLVGRRSQPAIVQTVLDPAVD</sequence>
<evidence type="ECO:0000256" key="11">
    <source>
        <dbReference type="SAM" id="Phobius"/>
    </source>
</evidence>
<keyword evidence="8 11" id="KW-0472">Membrane</keyword>
<dbReference type="EMBL" id="JARWBG010000073">
    <property type="protein sequence ID" value="MDH2393566.1"/>
    <property type="molecule type" value="Genomic_DNA"/>
</dbReference>
<keyword evidence="6 9" id="KW-0067">ATP-binding</keyword>
<protein>
    <submittedName>
        <fullName evidence="13">Type VII secretion protein EccCa</fullName>
    </submittedName>
</protein>
<reference evidence="13 14" key="1">
    <citation type="submission" date="2023-04" db="EMBL/GenBank/DDBJ databases">
        <title>Streptomyces chengmaiensis sp. nov. isolated from the stem of mangrove plant in Hainan.</title>
        <authorList>
            <person name="Huang X."/>
            <person name="Zhou S."/>
            <person name="Chu X."/>
            <person name="Xie Y."/>
            <person name="Lin Y."/>
        </authorList>
    </citation>
    <scope>NUCLEOTIDE SEQUENCE [LARGE SCALE GENOMIC DNA]</scope>
    <source>
        <strain evidence="13 14">HNM0663</strain>
    </source>
</reference>
<feature type="transmembrane region" description="Helical" evidence="11">
    <location>
        <begin position="36"/>
        <end position="57"/>
    </location>
</feature>
<dbReference type="InterPro" id="IPR002543">
    <property type="entry name" value="FtsK_dom"/>
</dbReference>
<evidence type="ECO:0000256" key="1">
    <source>
        <dbReference type="ARBA" id="ARBA00004651"/>
    </source>
</evidence>
<keyword evidence="7 11" id="KW-1133">Transmembrane helix</keyword>
<evidence type="ECO:0000256" key="3">
    <source>
        <dbReference type="ARBA" id="ARBA00022692"/>
    </source>
</evidence>
<evidence type="ECO:0000256" key="9">
    <source>
        <dbReference type="PROSITE-ProRule" id="PRU00289"/>
    </source>
</evidence>
<feature type="domain" description="FtsK" evidence="12">
    <location>
        <begin position="1175"/>
        <end position="1362"/>
    </location>
</feature>
<evidence type="ECO:0000313" key="13">
    <source>
        <dbReference type="EMBL" id="MDH2393566.1"/>
    </source>
</evidence>
<evidence type="ECO:0000256" key="4">
    <source>
        <dbReference type="ARBA" id="ARBA00022737"/>
    </source>
</evidence>
<dbReference type="Gene3D" id="3.40.50.300">
    <property type="entry name" value="P-loop containing nucleotide triphosphate hydrolases"/>
    <property type="match status" value="4"/>
</dbReference>
<accession>A0ABT6HXY4</accession>
<dbReference type="InterPro" id="IPR023836">
    <property type="entry name" value="EccCa-like_Actinobacteria"/>
</dbReference>
<evidence type="ECO:0000256" key="5">
    <source>
        <dbReference type="ARBA" id="ARBA00022741"/>
    </source>
</evidence>
<dbReference type="PANTHER" id="PTHR22683">
    <property type="entry name" value="SPORULATION PROTEIN RELATED"/>
    <property type="match status" value="1"/>
</dbReference>
<keyword evidence="5 9" id="KW-0547">Nucleotide-binding</keyword>
<evidence type="ECO:0000313" key="14">
    <source>
        <dbReference type="Proteomes" id="UP001223144"/>
    </source>
</evidence>
<dbReference type="Pfam" id="PF01580">
    <property type="entry name" value="FtsK_SpoIIIE"/>
    <property type="match status" value="3"/>
</dbReference>
<comment type="caution">
    <text evidence="13">The sequence shown here is derived from an EMBL/GenBank/DDBJ whole genome shotgun (WGS) entry which is preliminary data.</text>
</comment>
<feature type="region of interest" description="Disordered" evidence="10">
    <location>
        <begin position="1"/>
        <end position="30"/>
    </location>
</feature>
<proteinExistence type="predicted"/>
<feature type="binding site" evidence="9">
    <location>
        <begin position="877"/>
        <end position="884"/>
    </location>
    <ligand>
        <name>ATP</name>
        <dbReference type="ChEBI" id="CHEBI:30616"/>
    </ligand>
</feature>
<feature type="transmembrane region" description="Helical" evidence="11">
    <location>
        <begin position="64"/>
        <end position="84"/>
    </location>
</feature>
<keyword evidence="4" id="KW-0677">Repeat</keyword>
<keyword evidence="2" id="KW-1003">Cell membrane</keyword>
<name>A0ABT6HXY4_9ACTN</name>
<feature type="compositionally biased region" description="Acidic residues" evidence="10">
    <location>
        <begin position="262"/>
        <end position="271"/>
    </location>
</feature>
<keyword evidence="14" id="KW-1185">Reference proteome</keyword>
<feature type="domain" description="FtsK" evidence="12">
    <location>
        <begin position="492"/>
        <end position="698"/>
    </location>
</feature>
<evidence type="ECO:0000256" key="8">
    <source>
        <dbReference type="ARBA" id="ARBA00023136"/>
    </source>
</evidence>
<feature type="compositionally biased region" description="Basic residues" evidence="10">
    <location>
        <begin position="1"/>
        <end position="10"/>
    </location>
</feature>
<feature type="region of interest" description="Disordered" evidence="10">
    <location>
        <begin position="253"/>
        <end position="278"/>
    </location>
</feature>
<keyword evidence="3 11" id="KW-0812">Transmembrane</keyword>
<dbReference type="InterPro" id="IPR003593">
    <property type="entry name" value="AAA+_ATPase"/>
</dbReference>
<organism evidence="13 14">
    <name type="scientific">Streptomyces chengmaiensis</name>
    <dbReference type="NCBI Taxonomy" id="3040919"/>
    <lineage>
        <taxon>Bacteria</taxon>
        <taxon>Bacillati</taxon>
        <taxon>Actinomycetota</taxon>
        <taxon>Actinomycetes</taxon>
        <taxon>Kitasatosporales</taxon>
        <taxon>Streptomycetaceae</taxon>
        <taxon>Streptomyces</taxon>
    </lineage>
</organism>
<dbReference type="InterPro" id="IPR027417">
    <property type="entry name" value="P-loop_NTPase"/>
</dbReference>
<evidence type="ECO:0000256" key="6">
    <source>
        <dbReference type="ARBA" id="ARBA00022840"/>
    </source>
</evidence>
<dbReference type="PANTHER" id="PTHR22683:SF1">
    <property type="entry name" value="TYPE VII SECRETION SYSTEM PROTEIN ESSC"/>
    <property type="match status" value="1"/>
</dbReference>
<comment type="subcellular location">
    <subcellularLocation>
        <location evidence="1">Cell membrane</location>
        <topology evidence="1">Multi-pass membrane protein</topology>
    </subcellularLocation>
</comment>
<dbReference type="Proteomes" id="UP001223144">
    <property type="component" value="Unassembled WGS sequence"/>
</dbReference>
<dbReference type="InterPro" id="IPR050206">
    <property type="entry name" value="FtsK/SpoIIIE/SftA"/>
</dbReference>